<name>A0A918GSQ1_9PSEU</name>
<organism evidence="1 2">
    <name type="scientific">Actinokineospora fastidiosa</name>
    <dbReference type="NCBI Taxonomy" id="1816"/>
    <lineage>
        <taxon>Bacteria</taxon>
        <taxon>Bacillati</taxon>
        <taxon>Actinomycetota</taxon>
        <taxon>Actinomycetes</taxon>
        <taxon>Pseudonocardiales</taxon>
        <taxon>Pseudonocardiaceae</taxon>
        <taxon>Actinokineospora</taxon>
    </lineage>
</organism>
<reference evidence="1" key="1">
    <citation type="journal article" date="2014" name="Int. J. Syst. Evol. Microbiol.">
        <title>Complete genome sequence of Corynebacterium casei LMG S-19264T (=DSM 44701T), isolated from a smear-ripened cheese.</title>
        <authorList>
            <consortium name="US DOE Joint Genome Institute (JGI-PGF)"/>
            <person name="Walter F."/>
            <person name="Albersmeier A."/>
            <person name="Kalinowski J."/>
            <person name="Ruckert C."/>
        </authorList>
    </citation>
    <scope>NUCLEOTIDE SEQUENCE</scope>
    <source>
        <strain evidence="1">JCM 3276</strain>
    </source>
</reference>
<accession>A0A918GSQ1</accession>
<dbReference type="Proteomes" id="UP000660680">
    <property type="component" value="Unassembled WGS sequence"/>
</dbReference>
<dbReference type="AlphaFoldDB" id="A0A918GSQ1"/>
<keyword evidence="2" id="KW-1185">Reference proteome</keyword>
<evidence type="ECO:0000313" key="1">
    <source>
        <dbReference type="EMBL" id="GGS57038.1"/>
    </source>
</evidence>
<evidence type="ECO:0000313" key="2">
    <source>
        <dbReference type="Proteomes" id="UP000660680"/>
    </source>
</evidence>
<dbReference type="EMBL" id="BMRB01000009">
    <property type="protein sequence ID" value="GGS57038.1"/>
    <property type="molecule type" value="Genomic_DNA"/>
</dbReference>
<dbReference type="RefSeq" id="WP_189213980.1">
    <property type="nucleotide sequence ID" value="NZ_BMRB01000009.1"/>
</dbReference>
<reference evidence="1" key="2">
    <citation type="submission" date="2020-09" db="EMBL/GenBank/DDBJ databases">
        <authorList>
            <person name="Sun Q."/>
            <person name="Ohkuma M."/>
        </authorList>
    </citation>
    <scope>NUCLEOTIDE SEQUENCE</scope>
    <source>
        <strain evidence="1">JCM 3276</strain>
    </source>
</reference>
<comment type="caution">
    <text evidence="1">The sequence shown here is derived from an EMBL/GenBank/DDBJ whole genome shotgun (WGS) entry which is preliminary data.</text>
</comment>
<gene>
    <name evidence="1" type="ORF">GCM10010171_59960</name>
</gene>
<protein>
    <submittedName>
        <fullName evidence="1">Uncharacterized protein</fullName>
    </submittedName>
</protein>
<proteinExistence type="predicted"/>
<sequence length="409" mass="44067">MASVTVHQVGAGRADGTSGVLDEHTEVQVFAQISNDDGEPITVGVNFSVANRTEAVGLSVGAGEKQWAQFVVGALPAGTHPLDVMVYAEVDGMSQVLGQERAEFTVNGAGAAGGYVQPPELEITVFEFEAGAVEGMTPPRGEAFDTAGGVLEVQVRNLGLEQSGRATLTMVLGSEFANHEIDLAASEEVRFTLPADTLERGRVQAYAYITMEINNSSQSLDQKEMTIEVQEGPVRDDPELGTVTVDFSLAMHTTDERGASYLEHSYDPTVKFIGDDGKKSEPDETAHCDTRYGPFTCDGIVIPRSGRVLVEAVNDDGDRLTGDCYYNLGDKRVLAVNAVQMVQEIEMSASSTQELTEQVETEVRAKVSYAFVEAEGGRTWTRADSESFGEEVTGKVLYPLDTLRLEVMD</sequence>